<proteinExistence type="predicted"/>
<organism evidence="4 5">
    <name type="scientific">Halorubrum saccharovorum DSM 1137</name>
    <dbReference type="NCBI Taxonomy" id="1227484"/>
    <lineage>
        <taxon>Archaea</taxon>
        <taxon>Methanobacteriati</taxon>
        <taxon>Methanobacteriota</taxon>
        <taxon>Stenosarchaea group</taxon>
        <taxon>Halobacteria</taxon>
        <taxon>Halobacteriales</taxon>
        <taxon>Haloferacaceae</taxon>
        <taxon>Halorubrum</taxon>
    </lineage>
</organism>
<dbReference type="InterPro" id="IPR010994">
    <property type="entry name" value="RuvA_2-like"/>
</dbReference>
<feature type="domain" description="DisA/LigA helix-hairpin-helix motif" evidence="3">
    <location>
        <begin position="76"/>
        <end position="124"/>
    </location>
</feature>
<dbReference type="EMBL" id="AOJE01000037">
    <property type="protein sequence ID" value="ELZ39347.1"/>
    <property type="molecule type" value="Genomic_DNA"/>
</dbReference>
<keyword evidence="5" id="KW-1185">Reference proteome</keyword>
<evidence type="ECO:0000259" key="3">
    <source>
        <dbReference type="Pfam" id="PF12826"/>
    </source>
</evidence>
<name>M0DX95_9EURY</name>
<dbReference type="AlphaFoldDB" id="M0DX95"/>
<dbReference type="STRING" id="1227484.C471_08515"/>
<sequence length="125" mass="14242">MTYGSDPFSIVLVVGALAFVYLYDRFVAEDEPEEGTVEHAEHLWKTNQIPMAEYERRVEQAVDDRHQQILTVTQSVNDIGPKTARALAREFESLDELHRADRERIEAIHGIGPSTADAIEEYLNQ</sequence>
<evidence type="ECO:0000256" key="2">
    <source>
        <dbReference type="ARBA" id="ARBA00023204"/>
    </source>
</evidence>
<dbReference type="Pfam" id="PF12826">
    <property type="entry name" value="HHH_2"/>
    <property type="match status" value="1"/>
</dbReference>
<comment type="caution">
    <text evidence="4">The sequence shown here is derived from an EMBL/GenBank/DDBJ whole genome shotgun (WGS) entry which is preliminary data.</text>
</comment>
<evidence type="ECO:0000313" key="5">
    <source>
        <dbReference type="Proteomes" id="UP000011514"/>
    </source>
</evidence>
<keyword evidence="2" id="KW-0234">DNA repair</keyword>
<dbReference type="InterPro" id="IPR041663">
    <property type="entry name" value="DisA/LigA_HHH"/>
</dbReference>
<gene>
    <name evidence="4" type="ORF">C471_08515</name>
</gene>
<dbReference type="OrthoDB" id="323772at2157"/>
<accession>M0DX95</accession>
<dbReference type="Gene3D" id="1.10.150.20">
    <property type="entry name" value="5' to 3' exonuclease, C-terminal subdomain"/>
    <property type="match status" value="1"/>
</dbReference>
<protein>
    <recommendedName>
        <fullName evidence="3">DisA/LigA helix-hairpin-helix motif domain-containing protein</fullName>
    </recommendedName>
</protein>
<evidence type="ECO:0000313" key="4">
    <source>
        <dbReference type="EMBL" id="ELZ39347.1"/>
    </source>
</evidence>
<keyword evidence="1" id="KW-0227">DNA damage</keyword>
<dbReference type="eggNOG" id="arCOG00873">
    <property type="taxonomic scope" value="Archaea"/>
</dbReference>
<evidence type="ECO:0000256" key="1">
    <source>
        <dbReference type="ARBA" id="ARBA00022763"/>
    </source>
</evidence>
<dbReference type="GO" id="GO:0006281">
    <property type="term" value="P:DNA repair"/>
    <property type="evidence" value="ECO:0007669"/>
    <property type="project" value="UniProtKB-KW"/>
</dbReference>
<dbReference type="Proteomes" id="UP000011514">
    <property type="component" value="Unassembled WGS sequence"/>
</dbReference>
<reference evidence="4 5" key="1">
    <citation type="journal article" date="2014" name="PLoS Genet.">
        <title>Phylogenetically driven sequencing of extremely halophilic archaea reveals strategies for static and dynamic osmo-response.</title>
        <authorList>
            <person name="Becker E.A."/>
            <person name="Seitzer P.M."/>
            <person name="Tritt A."/>
            <person name="Larsen D."/>
            <person name="Krusor M."/>
            <person name="Yao A.I."/>
            <person name="Wu D."/>
            <person name="Madern D."/>
            <person name="Eisen J.A."/>
            <person name="Darling A.E."/>
            <person name="Facciotti M.T."/>
        </authorList>
    </citation>
    <scope>NUCLEOTIDE SEQUENCE [LARGE SCALE GENOMIC DNA]</scope>
    <source>
        <strain evidence="4 5">DSM 1137</strain>
    </source>
</reference>
<dbReference type="RefSeq" id="WP_004048204.1">
    <property type="nucleotide sequence ID" value="NZ_AOJE01000037.1"/>
</dbReference>
<dbReference type="SUPFAM" id="SSF47781">
    <property type="entry name" value="RuvA domain 2-like"/>
    <property type="match status" value="1"/>
</dbReference>
<dbReference type="PATRIC" id="fig|1227484.4.peg.1707"/>